<keyword evidence="8" id="KW-1185">Reference proteome</keyword>
<dbReference type="AlphaFoldDB" id="A0A2C5XJ75"/>
<dbReference type="InterPro" id="IPR008253">
    <property type="entry name" value="Marvel"/>
</dbReference>
<feature type="domain" description="MARVEL" evidence="6">
    <location>
        <begin position="9"/>
        <end position="135"/>
    </location>
</feature>
<sequence>MAAMGRSTTVSLRIFQAVLAVANLGLSAYVINWYLEGTRRGSPSPLNFLVFAACFSLISLLYLELAPRFFQRGAPLYAIFTLEVLNALFFFAGFIAYSIFIGNLSMCQGIVCGASRVDTVVAAAAFCAWVASAALTGIYLLRSPPRRPDDKSMAMQAA</sequence>
<dbReference type="OrthoDB" id="2117453at2759"/>
<organism evidence="7 8">
    <name type="scientific">Ophiocordyceps australis</name>
    <dbReference type="NCBI Taxonomy" id="1399860"/>
    <lineage>
        <taxon>Eukaryota</taxon>
        <taxon>Fungi</taxon>
        <taxon>Dikarya</taxon>
        <taxon>Ascomycota</taxon>
        <taxon>Pezizomycotina</taxon>
        <taxon>Sordariomycetes</taxon>
        <taxon>Hypocreomycetidae</taxon>
        <taxon>Hypocreales</taxon>
        <taxon>Ophiocordycipitaceae</taxon>
        <taxon>Ophiocordyceps</taxon>
    </lineage>
</organism>
<dbReference type="GO" id="GO:0016020">
    <property type="term" value="C:membrane"/>
    <property type="evidence" value="ECO:0007669"/>
    <property type="project" value="UniProtKB-SubCell"/>
</dbReference>
<proteinExistence type="predicted"/>
<evidence type="ECO:0000256" key="5">
    <source>
        <dbReference type="SAM" id="Phobius"/>
    </source>
</evidence>
<accession>A0A2C5XJ75</accession>
<keyword evidence="4 5" id="KW-0472">Membrane</keyword>
<dbReference type="EMBL" id="NJEU01000436">
    <property type="protein sequence ID" value="PHH74369.1"/>
    <property type="molecule type" value="Genomic_DNA"/>
</dbReference>
<feature type="transmembrane region" description="Helical" evidence="5">
    <location>
        <begin position="12"/>
        <end position="34"/>
    </location>
</feature>
<name>A0A2C5XJ75_9HYPO</name>
<comment type="caution">
    <text evidence="7">The sequence shown here is derived from an EMBL/GenBank/DDBJ whole genome shotgun (WGS) entry which is preliminary data.</text>
</comment>
<keyword evidence="2 5" id="KW-0812">Transmembrane</keyword>
<dbReference type="Pfam" id="PF01284">
    <property type="entry name" value="MARVEL"/>
    <property type="match status" value="1"/>
</dbReference>
<feature type="transmembrane region" description="Helical" evidence="5">
    <location>
        <begin position="46"/>
        <end position="65"/>
    </location>
</feature>
<evidence type="ECO:0000256" key="2">
    <source>
        <dbReference type="ARBA" id="ARBA00022692"/>
    </source>
</evidence>
<feature type="transmembrane region" description="Helical" evidence="5">
    <location>
        <begin position="77"/>
        <end position="100"/>
    </location>
</feature>
<dbReference type="PANTHER" id="PTHR37451">
    <property type="entry name" value="MARVEL DOMAIN"/>
    <property type="match status" value="1"/>
</dbReference>
<feature type="transmembrane region" description="Helical" evidence="5">
    <location>
        <begin position="120"/>
        <end position="141"/>
    </location>
</feature>
<keyword evidence="3 5" id="KW-1133">Transmembrane helix</keyword>
<evidence type="ECO:0000256" key="1">
    <source>
        <dbReference type="ARBA" id="ARBA00004141"/>
    </source>
</evidence>
<evidence type="ECO:0000313" key="8">
    <source>
        <dbReference type="Proteomes" id="UP000224854"/>
    </source>
</evidence>
<reference evidence="7 8" key="1">
    <citation type="submission" date="2017-06" db="EMBL/GenBank/DDBJ databases">
        <title>Ant-infecting Ophiocordyceps genomes reveal a high diversity of potential behavioral manipulation genes and a possible major role for enterotoxins.</title>
        <authorList>
            <person name="De Bekker C."/>
            <person name="Evans H.C."/>
            <person name="Brachmann A."/>
            <person name="Hughes D.P."/>
        </authorList>
    </citation>
    <scope>NUCLEOTIDE SEQUENCE [LARGE SCALE GENOMIC DNA]</scope>
    <source>
        <strain evidence="7 8">1348a</strain>
    </source>
</reference>
<comment type="subcellular location">
    <subcellularLocation>
        <location evidence="1">Membrane</location>
        <topology evidence="1">Multi-pass membrane protein</topology>
    </subcellularLocation>
</comment>
<evidence type="ECO:0000313" key="7">
    <source>
        <dbReference type="EMBL" id="PHH74369.1"/>
    </source>
</evidence>
<protein>
    <recommendedName>
        <fullName evidence="6">MARVEL domain-containing protein</fullName>
    </recommendedName>
</protein>
<evidence type="ECO:0000256" key="4">
    <source>
        <dbReference type="ARBA" id="ARBA00023136"/>
    </source>
</evidence>
<evidence type="ECO:0000256" key="3">
    <source>
        <dbReference type="ARBA" id="ARBA00022989"/>
    </source>
</evidence>
<evidence type="ECO:0000259" key="6">
    <source>
        <dbReference type="Pfam" id="PF01284"/>
    </source>
</evidence>
<dbReference type="PANTHER" id="PTHR37451:SF5">
    <property type="entry name" value="MARVEL DOMAIN-CONTAINING PROTEIN"/>
    <property type="match status" value="1"/>
</dbReference>
<gene>
    <name evidence="7" type="ORF">CDD82_4962</name>
</gene>
<dbReference type="Proteomes" id="UP000224854">
    <property type="component" value="Unassembled WGS sequence"/>
</dbReference>